<gene>
    <name evidence="1" type="ORF">AS888_23530</name>
</gene>
<name>A0A120GP33_9BACI</name>
<comment type="caution">
    <text evidence="1">The sequence shown here is derived from an EMBL/GenBank/DDBJ whole genome shotgun (WGS) entry which is preliminary data.</text>
</comment>
<dbReference type="InterPro" id="IPR026838">
    <property type="entry name" value="YheC/D"/>
</dbReference>
<protein>
    <recommendedName>
        <fullName evidence="3">ATP-grasp domain-containing protein</fullName>
    </recommendedName>
</protein>
<dbReference type="AlphaFoldDB" id="A0A120GP33"/>
<dbReference type="EMBL" id="LNNH01000029">
    <property type="protein sequence ID" value="KWW16956.1"/>
    <property type="molecule type" value="Genomic_DNA"/>
</dbReference>
<accession>A0A120GP33</accession>
<dbReference type="Pfam" id="PF14398">
    <property type="entry name" value="ATPgrasp_YheCD"/>
    <property type="match status" value="1"/>
</dbReference>
<dbReference type="RefSeq" id="WP_061143118.1">
    <property type="nucleotide sequence ID" value="NZ_LNNH01000029.1"/>
</dbReference>
<dbReference type="SUPFAM" id="SSF56059">
    <property type="entry name" value="Glutathione synthetase ATP-binding domain-like"/>
    <property type="match status" value="1"/>
</dbReference>
<proteinExistence type="predicted"/>
<reference evidence="1 2" key="1">
    <citation type="submission" date="2015-11" db="EMBL/GenBank/DDBJ databases">
        <title>Genome Sequence of Bacillus simplex strain VanAntwerpen2.</title>
        <authorList>
            <person name="Couger M.B."/>
        </authorList>
    </citation>
    <scope>NUCLEOTIDE SEQUENCE [LARGE SCALE GENOMIC DNA]</scope>
    <source>
        <strain evidence="1 2">VanAntwerpen02</strain>
    </source>
</reference>
<sequence length="398" mass="45686">MNIFYDSVSESWCHDQKDTVLFAGAADEEINYSNELSGQRLFPITEFPGSRLLLVGIMTSFNPKKETGLGGNLALFQDLSLYLFQHGILPYAFTGKDFASGSMRGYVFSSDTNKWIECKVPLPDIVYNRIPSRGYEASAEFQSLMSHFNEHHVNIFNPGFLDKYLMFEALMGDGSLTNHLPATARLQNRECLESFLDTHRHIYLKPCKGSQGKGIYTLRKNPDDTLLFNSLKYSETFSNFASFWETKKKDLIKRNYLAQRAVVPKKLLGHRYDYRVLVHYEKGFYKVTGKAVRMSQLQEITTHTPRGGKLYPYQNLQSKRLNLTLARIAQKCGEILSKKIGFLGEFSIDIGEDESGSLFIYEVNSKPMQFDEEEIEANRLLHLKNLFIELTFSNRKIK</sequence>
<keyword evidence="2" id="KW-1185">Reference proteome</keyword>
<evidence type="ECO:0008006" key="3">
    <source>
        <dbReference type="Google" id="ProtNLM"/>
    </source>
</evidence>
<evidence type="ECO:0000313" key="1">
    <source>
        <dbReference type="EMBL" id="KWW16956.1"/>
    </source>
</evidence>
<organism evidence="1 2">
    <name type="scientific">Peribacillus simplex</name>
    <dbReference type="NCBI Taxonomy" id="1478"/>
    <lineage>
        <taxon>Bacteria</taxon>
        <taxon>Bacillati</taxon>
        <taxon>Bacillota</taxon>
        <taxon>Bacilli</taxon>
        <taxon>Bacillales</taxon>
        <taxon>Bacillaceae</taxon>
        <taxon>Peribacillus</taxon>
    </lineage>
</organism>
<dbReference type="Gene3D" id="3.30.470.20">
    <property type="entry name" value="ATP-grasp fold, B domain"/>
    <property type="match status" value="1"/>
</dbReference>
<evidence type="ECO:0000313" key="2">
    <source>
        <dbReference type="Proteomes" id="UP000064189"/>
    </source>
</evidence>
<dbReference type="Proteomes" id="UP000064189">
    <property type="component" value="Unassembled WGS sequence"/>
</dbReference>